<evidence type="ECO:0000256" key="4">
    <source>
        <dbReference type="ARBA" id="ARBA00023004"/>
    </source>
</evidence>
<evidence type="ECO:0000256" key="6">
    <source>
        <dbReference type="RuleBase" id="RU000461"/>
    </source>
</evidence>
<accession>G3B6I7</accession>
<evidence type="ECO:0000313" key="8">
    <source>
        <dbReference type="EMBL" id="EGV63479.1"/>
    </source>
</evidence>
<keyword evidence="7" id="KW-0812">Transmembrane</keyword>
<dbReference type="CDD" id="cd11059">
    <property type="entry name" value="CYP_fungal"/>
    <property type="match status" value="1"/>
</dbReference>
<dbReference type="HOGENOM" id="CLU_001570_14_2_1"/>
<dbReference type="PRINTS" id="PR00463">
    <property type="entry name" value="EP450I"/>
</dbReference>
<dbReference type="InterPro" id="IPR001128">
    <property type="entry name" value="Cyt_P450"/>
</dbReference>
<dbReference type="EMBL" id="GL996524">
    <property type="protein sequence ID" value="EGV63479.1"/>
    <property type="molecule type" value="Genomic_DNA"/>
</dbReference>
<dbReference type="InterPro" id="IPR017972">
    <property type="entry name" value="Cyt_P450_CS"/>
</dbReference>
<organism evidence="9">
    <name type="scientific">Candida tenuis (strain ATCC 10573 / BCRC 21748 / CBS 615 / JCM 9827 / NBRC 10315 / NRRL Y-1498 / VKM Y-70)</name>
    <name type="common">Yeast</name>
    <name type="synonym">Yamadazyma tenuis</name>
    <dbReference type="NCBI Taxonomy" id="590646"/>
    <lineage>
        <taxon>Eukaryota</taxon>
        <taxon>Fungi</taxon>
        <taxon>Dikarya</taxon>
        <taxon>Ascomycota</taxon>
        <taxon>Saccharomycotina</taxon>
        <taxon>Pichiomycetes</taxon>
        <taxon>Debaryomycetaceae</taxon>
        <taxon>Yamadazyma</taxon>
    </lineage>
</organism>
<sequence>MLKEVLLGAYTTIESNKSAALVFLFAAVLVYNLVLYPFYISPFKSIPGPYLFRISRLPCLHYQRTNQWVYKVHELHKVYGDVVVLAPNEISVNGDPKYLNDIYTKNFPKSKFYENFRNHGFKDNMFSSLENDRHLNYKKNITSIYSKSAVFNGKNTTRSVILKKVEKLLRNIKESSGGKTTNLGIDVYSLFGALALDVVTAFELGSENSTDLLDFPEKRSIVTYHRYVASMVFYTTLMPQFWDMAATELIKKSSAIVEKWQLGIYHKAEENVPVLTPEQNTTTLELLKKNNLTGEYAYSFLSDNIFAGHETTAIQLTYLTYELSRPKHHYLQRMLKEELDKEFGAPSRETDVIEDFERVDTLPVLNALILENSRVHTSIPGAEPRVVDRPYTVNGTVIPPNTVISVQPYSYHRVEKVFPKPDHFVAERWLPRENESESQYASRFKLMNKYMIPFGKGVRMCLGMNIAQIEMKMAIANIYWHYNSKICENWAQIVEYDDLEKLPEPIKTANQVGDKLTDESKMTMFDTYTTRPYDDECWLEFYRNKY</sequence>
<keyword evidence="5 6" id="KW-0349">Heme</keyword>
<keyword evidence="6" id="KW-0503">Monooxygenase</keyword>
<dbReference type="Pfam" id="PF00067">
    <property type="entry name" value="p450"/>
    <property type="match status" value="1"/>
</dbReference>
<evidence type="ECO:0008006" key="10">
    <source>
        <dbReference type="Google" id="ProtNLM"/>
    </source>
</evidence>
<evidence type="ECO:0000256" key="1">
    <source>
        <dbReference type="ARBA" id="ARBA00001971"/>
    </source>
</evidence>
<evidence type="ECO:0000313" key="9">
    <source>
        <dbReference type="Proteomes" id="UP000000707"/>
    </source>
</evidence>
<proteinExistence type="inferred from homology"/>
<keyword evidence="6" id="KW-0560">Oxidoreductase</keyword>
<dbReference type="PROSITE" id="PS00086">
    <property type="entry name" value="CYTOCHROME_P450"/>
    <property type="match status" value="1"/>
</dbReference>
<keyword evidence="3 5" id="KW-0479">Metal-binding</keyword>
<gene>
    <name evidence="8" type="ORF">CANTEDRAFT_106911</name>
</gene>
<dbReference type="PRINTS" id="PR00385">
    <property type="entry name" value="P450"/>
</dbReference>
<name>G3B6I7_CANTC</name>
<feature type="binding site" description="axial binding residue" evidence="5">
    <location>
        <position position="461"/>
    </location>
    <ligand>
        <name>heme</name>
        <dbReference type="ChEBI" id="CHEBI:30413"/>
    </ligand>
    <ligandPart>
        <name>Fe</name>
        <dbReference type="ChEBI" id="CHEBI:18248"/>
    </ligandPart>
</feature>
<comment type="similarity">
    <text evidence="2 6">Belongs to the cytochrome P450 family.</text>
</comment>
<dbReference type="PANTHER" id="PTHR24305">
    <property type="entry name" value="CYTOCHROME P450"/>
    <property type="match status" value="1"/>
</dbReference>
<comment type="cofactor">
    <cofactor evidence="1 5">
        <name>heme</name>
        <dbReference type="ChEBI" id="CHEBI:30413"/>
    </cofactor>
</comment>
<evidence type="ECO:0000256" key="7">
    <source>
        <dbReference type="SAM" id="Phobius"/>
    </source>
</evidence>
<evidence type="ECO:0000256" key="5">
    <source>
        <dbReference type="PIRSR" id="PIRSR602401-1"/>
    </source>
</evidence>
<dbReference type="OrthoDB" id="1470350at2759"/>
<dbReference type="PANTHER" id="PTHR24305:SF166">
    <property type="entry name" value="CYTOCHROME P450 12A4, MITOCHONDRIAL-RELATED"/>
    <property type="match status" value="1"/>
</dbReference>
<keyword evidence="7" id="KW-0472">Membrane</keyword>
<keyword evidence="4 5" id="KW-0408">Iron</keyword>
<dbReference type="STRING" id="590646.G3B6I7"/>
<dbReference type="GO" id="GO:0020037">
    <property type="term" value="F:heme binding"/>
    <property type="evidence" value="ECO:0007669"/>
    <property type="project" value="InterPro"/>
</dbReference>
<dbReference type="SUPFAM" id="SSF48264">
    <property type="entry name" value="Cytochrome P450"/>
    <property type="match status" value="1"/>
</dbReference>
<dbReference type="GO" id="GO:0004497">
    <property type="term" value="F:monooxygenase activity"/>
    <property type="evidence" value="ECO:0007669"/>
    <property type="project" value="UniProtKB-KW"/>
</dbReference>
<dbReference type="GO" id="GO:0016705">
    <property type="term" value="F:oxidoreductase activity, acting on paired donors, with incorporation or reduction of molecular oxygen"/>
    <property type="evidence" value="ECO:0007669"/>
    <property type="project" value="InterPro"/>
</dbReference>
<feature type="transmembrane region" description="Helical" evidence="7">
    <location>
        <begin position="20"/>
        <end position="39"/>
    </location>
</feature>
<reference evidence="8 9" key="1">
    <citation type="journal article" date="2011" name="Proc. Natl. Acad. Sci. U.S.A.">
        <title>Comparative genomics of xylose-fermenting fungi for enhanced biofuel production.</title>
        <authorList>
            <person name="Wohlbach D.J."/>
            <person name="Kuo A."/>
            <person name="Sato T.K."/>
            <person name="Potts K.M."/>
            <person name="Salamov A.A."/>
            <person name="LaButti K.M."/>
            <person name="Sun H."/>
            <person name="Clum A."/>
            <person name="Pangilinan J.L."/>
            <person name="Lindquist E.A."/>
            <person name="Lucas S."/>
            <person name="Lapidus A."/>
            <person name="Jin M."/>
            <person name="Gunawan C."/>
            <person name="Balan V."/>
            <person name="Dale B.E."/>
            <person name="Jeffries T.W."/>
            <person name="Zinkel R."/>
            <person name="Barry K.W."/>
            <person name="Grigoriev I.V."/>
            <person name="Gasch A.P."/>
        </authorList>
    </citation>
    <scope>NUCLEOTIDE SEQUENCE [LARGE SCALE GENOMIC DNA]</scope>
    <source>
        <strain evidence="9">ATCC 10573 / BCRC 21748 / CBS 615 / JCM 9827 / NBRC 10315 / NRRL Y-1498 / VKM Y-70</strain>
    </source>
</reference>
<dbReference type="InterPro" id="IPR002401">
    <property type="entry name" value="Cyt_P450_E_grp-I"/>
</dbReference>
<protein>
    <recommendedName>
        <fullName evidence="10">Cytochrome P450</fullName>
    </recommendedName>
</protein>
<keyword evidence="9" id="KW-1185">Reference proteome</keyword>
<evidence type="ECO:0000256" key="3">
    <source>
        <dbReference type="ARBA" id="ARBA00022723"/>
    </source>
</evidence>
<evidence type="ECO:0000256" key="2">
    <source>
        <dbReference type="ARBA" id="ARBA00010617"/>
    </source>
</evidence>
<dbReference type="GO" id="GO:0005506">
    <property type="term" value="F:iron ion binding"/>
    <property type="evidence" value="ECO:0007669"/>
    <property type="project" value="InterPro"/>
</dbReference>
<dbReference type="eggNOG" id="KOG0159">
    <property type="taxonomic scope" value="Eukaryota"/>
</dbReference>
<dbReference type="Proteomes" id="UP000000707">
    <property type="component" value="Unassembled WGS sequence"/>
</dbReference>
<dbReference type="InterPro" id="IPR050121">
    <property type="entry name" value="Cytochrome_P450_monoxygenase"/>
</dbReference>
<keyword evidence="7" id="KW-1133">Transmembrane helix</keyword>
<dbReference type="AlphaFoldDB" id="G3B6I7"/>
<dbReference type="InterPro" id="IPR036396">
    <property type="entry name" value="Cyt_P450_sf"/>
</dbReference>
<dbReference type="Gene3D" id="1.10.630.10">
    <property type="entry name" value="Cytochrome P450"/>
    <property type="match status" value="1"/>
</dbReference>